<gene>
    <name evidence="2" type="ORF">HMPREF9452_00134</name>
</gene>
<accession>G1WFM1</accession>
<reference evidence="2 3" key="1">
    <citation type="submission" date="2011-06" db="EMBL/GenBank/DDBJ databases">
        <title>The Genome Sequence of Collinsella tanakaei YIT 12063.</title>
        <authorList>
            <consortium name="The Broad Institute Genome Sequencing Platform"/>
            <person name="Earl A."/>
            <person name="Ward D."/>
            <person name="Feldgarden M."/>
            <person name="Gevers D."/>
            <person name="Morotomi M."/>
            <person name="Young S.K."/>
            <person name="Zeng Q."/>
            <person name="Gargeya S."/>
            <person name="Fitzgerald M."/>
            <person name="Haas B."/>
            <person name="Abouelleil A."/>
            <person name="Alvarado L."/>
            <person name="Arachchi H.M."/>
            <person name="Berlin A."/>
            <person name="Brown A."/>
            <person name="Chapman S.B."/>
            <person name="Chen Z."/>
            <person name="Dunbar C."/>
            <person name="Freedman E."/>
            <person name="Gearin G."/>
            <person name="Gellesch M."/>
            <person name="Goldberg J."/>
            <person name="Griggs A."/>
            <person name="Gujja S."/>
            <person name="Heiman D."/>
            <person name="Howarth C."/>
            <person name="Larson L."/>
            <person name="Lui A."/>
            <person name="MacDonald P.J.P."/>
            <person name="Mehta T."/>
            <person name="Montmayeur A."/>
            <person name="Murphy C."/>
            <person name="Neiman D."/>
            <person name="Pearson M."/>
            <person name="Priest M."/>
            <person name="Roberts A."/>
            <person name="Saif S."/>
            <person name="Shea T."/>
            <person name="Shenoy N."/>
            <person name="Sisk P."/>
            <person name="Stolte C."/>
            <person name="Sykes S."/>
            <person name="Wortman J."/>
            <person name="Nusbaum C."/>
            <person name="Birren B."/>
        </authorList>
    </citation>
    <scope>NUCLEOTIDE SEQUENCE [LARGE SCALE GENOMIC DNA]</scope>
    <source>
        <strain evidence="2 3">YIT 12063</strain>
    </source>
</reference>
<sequence length="91" mass="9178">MNSWPTRCSKLMLAKSCVGDSACEEPGASLKAPEEATEAVKEEVDEGEEEPGAGDPLCAAGAHPARAAGAIAAAASAPSLEMLVCFSQLST</sequence>
<name>G1WFM1_9ACTN</name>
<keyword evidence="3" id="KW-1185">Reference proteome</keyword>
<dbReference type="AlphaFoldDB" id="G1WFM1"/>
<dbReference type="EMBL" id="ADLS01000003">
    <property type="protein sequence ID" value="EGX68618.1"/>
    <property type="molecule type" value="Genomic_DNA"/>
</dbReference>
<protein>
    <submittedName>
        <fullName evidence="2">Uncharacterized protein</fullName>
    </submittedName>
</protein>
<proteinExistence type="predicted"/>
<evidence type="ECO:0000313" key="2">
    <source>
        <dbReference type="EMBL" id="EGX68618.1"/>
    </source>
</evidence>
<comment type="caution">
    <text evidence="2">The sequence shown here is derived from an EMBL/GenBank/DDBJ whole genome shotgun (WGS) entry which is preliminary data.</text>
</comment>
<organism evidence="2 3">
    <name type="scientific">Collinsella tanakaei YIT 12063</name>
    <dbReference type="NCBI Taxonomy" id="742742"/>
    <lineage>
        <taxon>Bacteria</taxon>
        <taxon>Bacillati</taxon>
        <taxon>Actinomycetota</taxon>
        <taxon>Coriobacteriia</taxon>
        <taxon>Coriobacteriales</taxon>
        <taxon>Coriobacteriaceae</taxon>
        <taxon>Collinsella</taxon>
    </lineage>
</organism>
<evidence type="ECO:0000313" key="3">
    <source>
        <dbReference type="Proteomes" id="UP000004830"/>
    </source>
</evidence>
<dbReference type="HOGENOM" id="CLU_2421870_0_0_11"/>
<evidence type="ECO:0000256" key="1">
    <source>
        <dbReference type="SAM" id="MobiDB-lite"/>
    </source>
</evidence>
<dbReference type="PATRIC" id="fig|742742.3.peg.131"/>
<feature type="compositionally biased region" description="Acidic residues" evidence="1">
    <location>
        <begin position="43"/>
        <end position="52"/>
    </location>
</feature>
<feature type="region of interest" description="Disordered" evidence="1">
    <location>
        <begin position="24"/>
        <end position="59"/>
    </location>
</feature>
<feature type="compositionally biased region" description="Basic and acidic residues" evidence="1">
    <location>
        <begin position="32"/>
        <end position="42"/>
    </location>
</feature>
<dbReference type="Proteomes" id="UP000004830">
    <property type="component" value="Unassembled WGS sequence"/>
</dbReference>